<keyword evidence="2" id="KW-0813">Transport</keyword>
<evidence type="ECO:0000313" key="10">
    <source>
        <dbReference type="Ensembl" id="ENSSSCP00000074616.1"/>
    </source>
</evidence>
<sequence length="132" mass="15093">MSYCQQEGKDQIIFVTKEDHETPSNKEPVADDPNNPYEEHGLILPSGDINWNCLCLGGKASGPCREHFKEDVKGSDYVDQFPVLQKCMQKCPNLYSQKEEERPEKTVVQRPPQPKKRRGRANEVAPAFFRVT</sequence>
<dbReference type="GeneTree" id="ENSGT00390000013132"/>
<dbReference type="AlphaFoldDB" id="A0A8W4F648"/>
<reference evidence="10" key="3">
    <citation type="submission" date="2025-09" db="UniProtKB">
        <authorList>
            <consortium name="Ensembl"/>
        </authorList>
    </citation>
    <scope>IDENTIFICATION</scope>
</reference>
<evidence type="ECO:0000313" key="11">
    <source>
        <dbReference type="Proteomes" id="UP000008227"/>
    </source>
</evidence>
<dbReference type="GO" id="GO:0005758">
    <property type="term" value="C:mitochondrial intermembrane space"/>
    <property type="evidence" value="ECO:0000318"/>
    <property type="project" value="GO_Central"/>
</dbReference>
<evidence type="ECO:0000256" key="4">
    <source>
        <dbReference type="ARBA" id="ARBA00023002"/>
    </source>
</evidence>
<dbReference type="Proteomes" id="UP000008227">
    <property type="component" value="Chromosome 9"/>
</dbReference>
<dbReference type="PANTHER" id="PTHR21622">
    <property type="entry name" value="COILED-COIL-HELIX-COILED-COIL-HELIX DOMAIN CONTAINING 4"/>
    <property type="match status" value="1"/>
</dbReference>
<proteinExistence type="predicted"/>
<reference evidence="10" key="2">
    <citation type="submission" date="2025-08" db="UniProtKB">
        <authorList>
            <consortium name="Ensembl"/>
        </authorList>
    </citation>
    <scope>IDENTIFICATION</scope>
</reference>
<evidence type="ECO:0000256" key="7">
    <source>
        <dbReference type="ARBA" id="ARBA00023157"/>
    </source>
</evidence>
<dbReference type="PANTHER" id="PTHR21622:SF0">
    <property type="entry name" value="COILED-COIL-HELIX-COILED-COIL-HELIX DOMAIN CONTAINING 4"/>
    <property type="match status" value="1"/>
</dbReference>
<dbReference type="GO" id="GO:0051604">
    <property type="term" value="P:protein maturation"/>
    <property type="evidence" value="ECO:0000318"/>
    <property type="project" value="GO_Central"/>
</dbReference>
<evidence type="ECO:0000256" key="5">
    <source>
        <dbReference type="ARBA" id="ARBA00023010"/>
    </source>
</evidence>
<keyword evidence="4" id="KW-0560">Oxidoreductase</keyword>
<evidence type="ECO:0000256" key="1">
    <source>
        <dbReference type="ARBA" id="ARBA00004569"/>
    </source>
</evidence>
<evidence type="ECO:0000256" key="3">
    <source>
        <dbReference type="ARBA" id="ARBA00022927"/>
    </source>
</evidence>
<dbReference type="Ensembl" id="ENSSSCT00000056670.2">
    <property type="protein sequence ID" value="ENSSSCP00000074616.1"/>
    <property type="gene ID" value="ENSSSCG00000040244.2"/>
</dbReference>
<keyword evidence="7" id="KW-1015">Disulfide bond</keyword>
<keyword evidence="5" id="KW-0811">Translocation</keyword>
<organism evidence="10 11">
    <name type="scientific">Sus scrofa</name>
    <name type="common">Pig</name>
    <dbReference type="NCBI Taxonomy" id="9823"/>
    <lineage>
        <taxon>Eukaryota</taxon>
        <taxon>Metazoa</taxon>
        <taxon>Chordata</taxon>
        <taxon>Craniata</taxon>
        <taxon>Vertebrata</taxon>
        <taxon>Euteleostomi</taxon>
        <taxon>Mammalia</taxon>
        <taxon>Eutheria</taxon>
        <taxon>Laurasiatheria</taxon>
        <taxon>Artiodactyla</taxon>
        <taxon>Suina</taxon>
        <taxon>Suidae</taxon>
        <taxon>Sus</taxon>
    </lineage>
</organism>
<reference evidence="10" key="1">
    <citation type="journal article" date="2020" name="Gigascience">
        <title>An improved pig reference genome sequence to enable pig genetics and genomics research.</title>
        <authorList>
            <person name="Warr A."/>
            <person name="Affara N."/>
            <person name="Aken B."/>
            <person name="Beiki H."/>
            <person name="Bickhart D.M."/>
            <person name="Billis K."/>
            <person name="Chow W."/>
            <person name="Eory L."/>
            <person name="Finlayson H.A."/>
            <person name="Flicek P."/>
            <person name="Giron C.G."/>
            <person name="Griffin D.K."/>
            <person name="Hall R."/>
            <person name="Hannum G."/>
            <person name="Hourlier T."/>
            <person name="Howe K."/>
            <person name="Hume D.A."/>
            <person name="Izuogu O."/>
            <person name="Kim K."/>
            <person name="Koren S."/>
            <person name="Liu H."/>
            <person name="Manchanda N."/>
            <person name="Martin F.J."/>
            <person name="Nonneman D.J."/>
            <person name="O'Connor R.E."/>
            <person name="Phillippy A.M."/>
            <person name="Rohrer G.A."/>
            <person name="Rosen B.D."/>
            <person name="Rund L.A."/>
            <person name="Sargent C.A."/>
            <person name="Schook L.B."/>
            <person name="Schroeder S.G."/>
            <person name="Schwartz A.S."/>
            <person name="Skinner B.M."/>
            <person name="Talbot R."/>
            <person name="Tseng E."/>
            <person name="Tuggle C.K."/>
            <person name="Watson M."/>
            <person name="Smith T.P.L."/>
            <person name="Archibald A.L."/>
        </authorList>
    </citation>
    <scope>NUCLEOTIDE SEQUENCE [LARGE SCALE GENOMIC DNA]</scope>
    <source>
        <strain evidence="10">Duroc</strain>
    </source>
</reference>
<evidence type="ECO:0000256" key="9">
    <source>
        <dbReference type="SAM" id="MobiDB-lite"/>
    </source>
</evidence>
<name>A0A8W4F648_PIG</name>
<evidence type="ECO:0000256" key="6">
    <source>
        <dbReference type="ARBA" id="ARBA00023128"/>
    </source>
</evidence>
<keyword evidence="8" id="KW-0676">Redox-active center</keyword>
<dbReference type="GO" id="GO:0045041">
    <property type="term" value="P:protein import into mitochondrial intermembrane space"/>
    <property type="evidence" value="ECO:0000318"/>
    <property type="project" value="GO_Central"/>
</dbReference>
<evidence type="ECO:0008006" key="12">
    <source>
        <dbReference type="Google" id="ProtNLM"/>
    </source>
</evidence>
<keyword evidence="11" id="KW-1185">Reference proteome</keyword>
<accession>A0A8W4F648</accession>
<keyword evidence="6" id="KW-0496">Mitochondrion</keyword>
<protein>
    <recommendedName>
        <fullName evidence="12">Mitochondrial intermembrane space import and assembly protein 40</fullName>
    </recommendedName>
</protein>
<evidence type="ECO:0000256" key="2">
    <source>
        <dbReference type="ARBA" id="ARBA00022448"/>
    </source>
</evidence>
<dbReference type="InterPro" id="IPR039289">
    <property type="entry name" value="CHCHD4"/>
</dbReference>
<dbReference type="GO" id="GO:0015035">
    <property type="term" value="F:protein-disulfide reductase activity"/>
    <property type="evidence" value="ECO:0000318"/>
    <property type="project" value="GO_Central"/>
</dbReference>
<feature type="region of interest" description="Disordered" evidence="9">
    <location>
        <begin position="95"/>
        <end position="132"/>
    </location>
</feature>
<keyword evidence="3" id="KW-0653">Protein transport</keyword>
<feature type="compositionally biased region" description="Basic and acidic residues" evidence="9">
    <location>
        <begin position="97"/>
        <end position="107"/>
    </location>
</feature>
<evidence type="ECO:0000256" key="8">
    <source>
        <dbReference type="ARBA" id="ARBA00023284"/>
    </source>
</evidence>
<dbReference type="Gene3D" id="1.10.287.2900">
    <property type="match status" value="1"/>
</dbReference>
<comment type="subcellular location">
    <subcellularLocation>
        <location evidence="1">Mitochondrion intermembrane space</location>
    </subcellularLocation>
</comment>
<feature type="region of interest" description="Disordered" evidence="9">
    <location>
        <begin position="15"/>
        <end position="41"/>
    </location>
</feature>